<proteinExistence type="predicted"/>
<organism evidence="1 2">
    <name type="scientific">Murimonas intestini</name>
    <dbReference type="NCBI Taxonomy" id="1337051"/>
    <lineage>
        <taxon>Bacteria</taxon>
        <taxon>Bacillati</taxon>
        <taxon>Bacillota</taxon>
        <taxon>Clostridia</taxon>
        <taxon>Lachnospirales</taxon>
        <taxon>Lachnospiraceae</taxon>
        <taxon>Murimonas</taxon>
    </lineage>
</organism>
<dbReference type="RefSeq" id="WP_109627235.1">
    <property type="nucleotide sequence ID" value="NZ_CABJAT010000003.1"/>
</dbReference>
<gene>
    <name evidence="1" type="ORF">C7383_10834</name>
</gene>
<evidence type="ECO:0000313" key="2">
    <source>
        <dbReference type="Proteomes" id="UP000245412"/>
    </source>
</evidence>
<protein>
    <submittedName>
        <fullName evidence="1">Uncharacterized protein</fullName>
    </submittedName>
</protein>
<dbReference type="EMBL" id="QGGY01000008">
    <property type="protein sequence ID" value="PWJ74605.1"/>
    <property type="molecule type" value="Genomic_DNA"/>
</dbReference>
<reference evidence="1 2" key="1">
    <citation type="submission" date="2018-05" db="EMBL/GenBank/DDBJ databases">
        <authorList>
            <person name="Goeker M."/>
            <person name="Huntemann M."/>
            <person name="Clum A."/>
            <person name="Pillay M."/>
            <person name="Palaniappan K."/>
            <person name="Varghese N."/>
            <person name="Mikhailova N."/>
            <person name="Stamatis D."/>
            <person name="Reddy T."/>
            <person name="Daum C."/>
            <person name="Shapiro N."/>
            <person name="Ivanova N."/>
            <person name="Kyrpides N."/>
            <person name="Woyke T."/>
        </authorList>
    </citation>
    <scope>NUCLEOTIDE SEQUENCE [LARGE SCALE GENOMIC DNA]</scope>
    <source>
        <strain evidence="1 2">DSM 26524</strain>
    </source>
</reference>
<sequence>MIDNQELPIGFTMELAEHSDVLNYFAGLPKSQQDQLVDGARNVNSKSEMRSYVENIGRTAGVSTEENPAGNPMKG</sequence>
<dbReference type="Proteomes" id="UP000245412">
    <property type="component" value="Unassembled WGS sequence"/>
</dbReference>
<dbReference type="AlphaFoldDB" id="A0AB73T275"/>
<name>A0AB73T275_9FIRM</name>
<keyword evidence="2" id="KW-1185">Reference proteome</keyword>
<comment type="caution">
    <text evidence="1">The sequence shown here is derived from an EMBL/GenBank/DDBJ whole genome shotgun (WGS) entry which is preliminary data.</text>
</comment>
<accession>A0AB73T275</accession>
<evidence type="ECO:0000313" key="1">
    <source>
        <dbReference type="EMBL" id="PWJ74605.1"/>
    </source>
</evidence>